<reference evidence="3 4" key="1">
    <citation type="submission" date="2015-08" db="EMBL/GenBank/DDBJ databases">
        <authorList>
            <person name="Babu N.S."/>
            <person name="Beckwith C.J."/>
            <person name="Beseler K.G."/>
            <person name="Brison A."/>
            <person name="Carone J.V."/>
            <person name="Caskin T.P."/>
            <person name="Diamond M."/>
            <person name="Durham M.E."/>
            <person name="Foxe J.M."/>
            <person name="Go M."/>
            <person name="Henderson B.A."/>
            <person name="Jones I.B."/>
            <person name="McGettigan J.A."/>
            <person name="Micheletti S.J."/>
            <person name="Nasrallah M.E."/>
            <person name="Ortiz D."/>
            <person name="Piller C.R."/>
            <person name="Privatt S.R."/>
            <person name="Schneider S.L."/>
            <person name="Sharp S."/>
            <person name="Smith T.C."/>
            <person name="Stanton J.D."/>
            <person name="Ullery H.E."/>
            <person name="Wilson R.J."/>
            <person name="Serrano M.G."/>
            <person name="Buck G."/>
            <person name="Lee V."/>
            <person name="Wang Y."/>
            <person name="Carvalho R."/>
            <person name="Voegtly L."/>
            <person name="Shi R."/>
            <person name="Duckworth R."/>
            <person name="Johnson A."/>
            <person name="Loviza R."/>
            <person name="Walstead R."/>
            <person name="Shah Z."/>
            <person name="Kiflezghi M."/>
            <person name="Wade K."/>
            <person name="Ball S.L."/>
            <person name="Bradley K.W."/>
            <person name="Asai D.J."/>
            <person name="Bowman C.A."/>
            <person name="Russell D.A."/>
            <person name="Pope W.H."/>
            <person name="Jacobs-Sera D."/>
            <person name="Hendrix R.W."/>
            <person name="Hatfull G.F."/>
        </authorList>
    </citation>
    <scope>NUCLEOTIDE SEQUENCE [LARGE SCALE GENOMIC DNA]</scope>
    <source>
        <strain evidence="3 4">DSM 27648</strain>
    </source>
</reference>
<proteinExistence type="predicted"/>
<evidence type="ECO:0000313" key="4">
    <source>
        <dbReference type="Proteomes" id="UP000064967"/>
    </source>
</evidence>
<feature type="chain" id="PRO_5005466762" description="Tryptophan synthase alpha chain" evidence="2">
    <location>
        <begin position="18"/>
        <end position="294"/>
    </location>
</feature>
<keyword evidence="4" id="KW-1185">Reference proteome</keyword>
<protein>
    <recommendedName>
        <fullName evidence="5">Tryptophan synthase alpha chain</fullName>
    </recommendedName>
</protein>
<evidence type="ECO:0000256" key="2">
    <source>
        <dbReference type="SAM" id="SignalP"/>
    </source>
</evidence>
<dbReference type="AlphaFoldDB" id="A0A0K1Q2E4"/>
<accession>A0A0K1Q2E4</accession>
<dbReference type="EMBL" id="CP012333">
    <property type="protein sequence ID" value="AKU99811.1"/>
    <property type="molecule type" value="Genomic_DNA"/>
</dbReference>
<feature type="signal peptide" evidence="2">
    <location>
        <begin position="1"/>
        <end position="17"/>
    </location>
</feature>
<dbReference type="Proteomes" id="UP000064967">
    <property type="component" value="Chromosome"/>
</dbReference>
<dbReference type="PROSITE" id="PS51257">
    <property type="entry name" value="PROKAR_LIPOPROTEIN"/>
    <property type="match status" value="1"/>
</dbReference>
<feature type="compositionally biased region" description="Low complexity" evidence="1">
    <location>
        <begin position="32"/>
        <end position="48"/>
    </location>
</feature>
<evidence type="ECO:0000313" key="3">
    <source>
        <dbReference type="EMBL" id="AKU99811.1"/>
    </source>
</evidence>
<dbReference type="KEGG" id="llu:AKJ09_06475"/>
<evidence type="ECO:0000256" key="1">
    <source>
        <dbReference type="SAM" id="MobiDB-lite"/>
    </source>
</evidence>
<keyword evidence="2" id="KW-0732">Signal</keyword>
<feature type="region of interest" description="Disordered" evidence="1">
    <location>
        <begin position="25"/>
        <end position="49"/>
    </location>
</feature>
<gene>
    <name evidence="3" type="ORF">AKJ09_06475</name>
</gene>
<name>A0A0K1Q2E4_9BACT</name>
<dbReference type="PATRIC" id="fig|1391654.3.peg.6566"/>
<organism evidence="3 4">
    <name type="scientific">Labilithrix luteola</name>
    <dbReference type="NCBI Taxonomy" id="1391654"/>
    <lineage>
        <taxon>Bacteria</taxon>
        <taxon>Pseudomonadati</taxon>
        <taxon>Myxococcota</taxon>
        <taxon>Polyangia</taxon>
        <taxon>Polyangiales</taxon>
        <taxon>Labilitrichaceae</taxon>
        <taxon>Labilithrix</taxon>
    </lineage>
</organism>
<sequence>MKAFFALAAVAVPLMVACSDDTPSATTNRADAGTPPTSSPSGTATPSTCTDGVKGGTETDVDCGGACNKCVDGKACGGGVDCASGVCKDKVCAAPTCKDGVKNGKETARDCGGGCAACTDGEACSVATDCTSGTCGANHTCSPISCSDGVKNGKETDEDCGGDCATKCDASKKCVTNDDCASGVCDSATKLCSAPACNDGVKNGDETDKDCGGSCPKKCESTAACKAPSDCASGVCTGKVCQAPACNDEVKNGTETDKDCGGTCPTKCGDALACAEAGDCMSGVCTDNVCRAAP</sequence>
<evidence type="ECO:0008006" key="5">
    <source>
        <dbReference type="Google" id="ProtNLM"/>
    </source>
</evidence>